<name>A0ABQ4U390_9HYPH</name>
<dbReference type="CDD" id="cd05483">
    <property type="entry name" value="retropepsin_like_bacteria"/>
    <property type="match status" value="1"/>
</dbReference>
<keyword evidence="3" id="KW-1185">Reference proteome</keyword>
<accession>A0ABQ4U390</accession>
<keyword evidence="1" id="KW-0472">Membrane</keyword>
<dbReference type="Gene3D" id="2.40.70.10">
    <property type="entry name" value="Acid Proteases"/>
    <property type="match status" value="1"/>
</dbReference>
<dbReference type="Proteomes" id="UP001055057">
    <property type="component" value="Unassembled WGS sequence"/>
</dbReference>
<sequence>MIYLGLAGIALVVAVLVLTDGSDSIGGVIEPDRFASLAWTAGILVLVTAGFWRQFSGSIGANLRALLVWAMIGLACVVGYSYRDQLQGVTSRVMGDLRPGSAALGPGGSVTITRRSDGEFRVEAEVNGKTQSFAFDTGASAVVLTAENAAALGIRPAEAAFTVRVSTANGPAYAAPILLDSVGIGPITERRVDAMVSRPGALRTNLLGQSFLTRLSGYEVRGDRLILQGP</sequence>
<keyword evidence="1" id="KW-1133">Transmembrane helix</keyword>
<gene>
    <name evidence="2" type="ORF">MPOCJGCO_3861</name>
</gene>
<evidence type="ECO:0000313" key="3">
    <source>
        <dbReference type="Proteomes" id="UP001055057"/>
    </source>
</evidence>
<dbReference type="InterPro" id="IPR021109">
    <property type="entry name" value="Peptidase_aspartic_dom_sf"/>
</dbReference>
<evidence type="ECO:0000256" key="1">
    <source>
        <dbReference type="SAM" id="Phobius"/>
    </source>
</evidence>
<comment type="caution">
    <text evidence="2">The sequence shown here is derived from an EMBL/GenBank/DDBJ whole genome shotgun (WGS) entry which is preliminary data.</text>
</comment>
<proteinExistence type="predicted"/>
<dbReference type="NCBIfam" id="TIGR02281">
    <property type="entry name" value="clan_AA_DTGA"/>
    <property type="match status" value="1"/>
</dbReference>
<dbReference type="InterPro" id="IPR011969">
    <property type="entry name" value="Clan_AA_Asp_peptidase_C"/>
</dbReference>
<feature type="transmembrane region" description="Helical" evidence="1">
    <location>
        <begin position="34"/>
        <end position="52"/>
    </location>
</feature>
<protein>
    <recommendedName>
        <fullName evidence="4">TIGR02281 family clan AA aspartic protease</fullName>
    </recommendedName>
</protein>
<dbReference type="RefSeq" id="WP_238184298.1">
    <property type="nucleotide sequence ID" value="NZ_BPRB01000241.1"/>
</dbReference>
<reference evidence="2" key="1">
    <citation type="journal article" date="2021" name="Front. Microbiol.">
        <title>Comprehensive Comparative Genomics and Phenotyping of Methylobacterium Species.</title>
        <authorList>
            <person name="Alessa O."/>
            <person name="Ogura Y."/>
            <person name="Fujitani Y."/>
            <person name="Takami H."/>
            <person name="Hayashi T."/>
            <person name="Sahin N."/>
            <person name="Tani A."/>
        </authorList>
    </citation>
    <scope>NUCLEOTIDE SEQUENCE</scope>
    <source>
        <strain evidence="2">DSM 23632</strain>
    </source>
</reference>
<evidence type="ECO:0000313" key="2">
    <source>
        <dbReference type="EMBL" id="GJE61736.1"/>
    </source>
</evidence>
<dbReference type="EMBL" id="BPRB01000241">
    <property type="protein sequence ID" value="GJE61736.1"/>
    <property type="molecule type" value="Genomic_DNA"/>
</dbReference>
<keyword evidence="1" id="KW-0812">Transmembrane</keyword>
<reference evidence="2" key="2">
    <citation type="submission" date="2021-08" db="EMBL/GenBank/DDBJ databases">
        <authorList>
            <person name="Tani A."/>
            <person name="Ola A."/>
            <person name="Ogura Y."/>
            <person name="Katsura K."/>
            <person name="Hayashi T."/>
        </authorList>
    </citation>
    <scope>NUCLEOTIDE SEQUENCE</scope>
    <source>
        <strain evidence="2">DSM 23632</strain>
    </source>
</reference>
<organism evidence="2 3">
    <name type="scientific">Methylobacterium trifolii</name>
    <dbReference type="NCBI Taxonomy" id="1003092"/>
    <lineage>
        <taxon>Bacteria</taxon>
        <taxon>Pseudomonadati</taxon>
        <taxon>Pseudomonadota</taxon>
        <taxon>Alphaproteobacteria</taxon>
        <taxon>Hyphomicrobiales</taxon>
        <taxon>Methylobacteriaceae</taxon>
        <taxon>Methylobacterium</taxon>
    </lineage>
</organism>
<feature type="transmembrane region" description="Helical" evidence="1">
    <location>
        <begin position="64"/>
        <end position="82"/>
    </location>
</feature>
<dbReference type="Pfam" id="PF13975">
    <property type="entry name" value="gag-asp_proteas"/>
    <property type="match status" value="1"/>
</dbReference>
<evidence type="ECO:0008006" key="4">
    <source>
        <dbReference type="Google" id="ProtNLM"/>
    </source>
</evidence>
<dbReference type="InterPro" id="IPR034122">
    <property type="entry name" value="Retropepsin-like_bacterial"/>
</dbReference>
<dbReference type="SUPFAM" id="SSF50630">
    <property type="entry name" value="Acid proteases"/>
    <property type="match status" value="1"/>
</dbReference>